<dbReference type="Gene3D" id="1.50.10.130">
    <property type="entry name" value="Terpene synthase, N-terminal domain"/>
    <property type="match status" value="1"/>
</dbReference>
<keyword evidence="2" id="KW-0479">Metal-binding</keyword>
<keyword evidence="4" id="KW-0456">Lyase</keyword>
<dbReference type="FunFam" id="1.10.600.10:FF:000005">
    <property type="entry name" value="Ent-kaur-16-ene synthase, chloroplastic"/>
    <property type="match status" value="1"/>
</dbReference>
<name>I3QDW5_PICAB</name>
<dbReference type="InterPro" id="IPR034741">
    <property type="entry name" value="Terpene_cyclase-like_1_C"/>
</dbReference>
<gene>
    <name evidence="7" type="primary">Tps-MBO3</name>
</gene>
<evidence type="ECO:0000256" key="2">
    <source>
        <dbReference type="ARBA" id="ARBA00022723"/>
    </source>
</evidence>
<dbReference type="InterPro" id="IPR005630">
    <property type="entry name" value="Terpene_synthase_metal-bd"/>
</dbReference>
<dbReference type="Pfam" id="PF03936">
    <property type="entry name" value="Terpene_synth_C"/>
    <property type="match status" value="1"/>
</dbReference>
<feature type="domain" description="Terpene synthase metal-binding" evidence="6">
    <location>
        <begin position="332"/>
        <end position="565"/>
    </location>
</feature>
<dbReference type="FunFam" id="1.50.10.130:FF:000002">
    <property type="entry name" value="Ent-copalyl diphosphate synthase, chloroplastic"/>
    <property type="match status" value="1"/>
</dbReference>
<dbReference type="GO" id="GO:0016102">
    <property type="term" value="P:diterpenoid biosynthetic process"/>
    <property type="evidence" value="ECO:0007669"/>
    <property type="project" value="InterPro"/>
</dbReference>
<evidence type="ECO:0000259" key="6">
    <source>
        <dbReference type="Pfam" id="PF03936"/>
    </source>
</evidence>
<dbReference type="Gene3D" id="1.10.600.10">
    <property type="entry name" value="Farnesyl Diphosphate Synthase"/>
    <property type="match status" value="1"/>
</dbReference>
<dbReference type="SFLD" id="SFLDG01019">
    <property type="entry name" value="Terpene_Cyclase_Like_1_C_Termi"/>
    <property type="match status" value="1"/>
</dbReference>
<dbReference type="InterPro" id="IPR008949">
    <property type="entry name" value="Isoprenoid_synthase_dom_sf"/>
</dbReference>
<evidence type="ECO:0000313" key="7">
    <source>
        <dbReference type="EMBL" id="AFJ73582.1"/>
    </source>
</evidence>
<dbReference type="EMBL" id="JN039264">
    <property type="protein sequence ID" value="AFJ73582.1"/>
    <property type="molecule type" value="mRNA"/>
</dbReference>
<dbReference type="AlphaFoldDB" id="I3QDW5"/>
<dbReference type="InterPro" id="IPR036965">
    <property type="entry name" value="Terpene_synth_N_sf"/>
</dbReference>
<dbReference type="CDD" id="cd00684">
    <property type="entry name" value="Terpene_cyclase_plant_C1"/>
    <property type="match status" value="1"/>
</dbReference>
<organism evidence="7">
    <name type="scientific">Picea abies</name>
    <name type="common">Norway spruce</name>
    <name type="synonym">Picea excelsa</name>
    <dbReference type="NCBI Taxonomy" id="3329"/>
    <lineage>
        <taxon>Eukaryota</taxon>
        <taxon>Viridiplantae</taxon>
        <taxon>Streptophyta</taxon>
        <taxon>Embryophyta</taxon>
        <taxon>Tracheophyta</taxon>
        <taxon>Spermatophyta</taxon>
        <taxon>Pinopsida</taxon>
        <taxon>Pinidae</taxon>
        <taxon>Conifers I</taxon>
        <taxon>Pinales</taxon>
        <taxon>Pinaceae</taxon>
        <taxon>Picea</taxon>
    </lineage>
</organism>
<dbReference type="SUPFAM" id="SSF48576">
    <property type="entry name" value="Terpenoid synthases"/>
    <property type="match status" value="1"/>
</dbReference>
<sequence>MALLSVAPLVSTWCVGKPLVGSSEAKGLLRKIPTLEMCRLTKSVTPSISMCLTTTVSDDGVQRRIANHHSNLWDDNFIQSLSTPYGATAYHERAQKLIGEVKVIINSILVEDGELITAPNVLLQRLSIVDSIERLGIDRHFKNEIKSALDYVYSYWNEKGIGCGRDSVVNDLNTTSLGLRTLRLHGYPVSSDVLEQFKDQNGQFACSAIQTEGEIKKVLNLFRASLIAFPGEKVLEEAEIFSTIYLKEALLKIPVCSFSREIAYVLEYGWHMNLPRLEARNYIDVFGQDPIYLKPNMKTQKILELAKLEFNIFHSLQQKELKHLSRWWKDSVFSELTFPRHRHVEYYTLASCIDIDPQHSSFRLGFAKIFHLATVLDDIYDTFGMMDELELFTAAVKRWHPSAAEWLPEYMKGVYMMLYETVNEMAREAEKSQGRDTLNYARQALEAYIDSYMKEAKWISSGFLPTFEEYLDNGKVSFGYRIATLQPILTLGIPFPHHILQEIDFPSRLNDFAGSILRLKGDIHSYQAERSRGEESSGISCYMKDNPESTEEDAVTYINAMVNRLLKELNWELLKPHSNVPITSKKHAFDILRAFYHLYKHRDGFSVASNEIRNLVMTTVIEPVPL</sequence>
<evidence type="ECO:0000256" key="4">
    <source>
        <dbReference type="ARBA" id="ARBA00023239"/>
    </source>
</evidence>
<comment type="pathway">
    <text evidence="1">Terpene metabolism; oleoresin biosynthesis.</text>
</comment>
<dbReference type="InterPro" id="IPR008930">
    <property type="entry name" value="Terpenoid_cyclase/PrenylTrfase"/>
</dbReference>
<feature type="domain" description="Terpene synthase N-terminal" evidence="5">
    <location>
        <begin position="72"/>
        <end position="264"/>
    </location>
</feature>
<protein>
    <submittedName>
        <fullName evidence="7">2-methyl-3-buten-2-ol synthase</fullName>
    </submittedName>
</protein>
<accession>I3QDW5</accession>
<dbReference type="GO" id="GO:0010333">
    <property type="term" value="F:terpene synthase activity"/>
    <property type="evidence" value="ECO:0007669"/>
    <property type="project" value="InterPro"/>
</dbReference>
<dbReference type="Pfam" id="PF01397">
    <property type="entry name" value="Terpene_synth"/>
    <property type="match status" value="1"/>
</dbReference>
<dbReference type="InterPro" id="IPR050148">
    <property type="entry name" value="Terpene_synthase-like"/>
</dbReference>
<proteinExistence type="evidence at transcript level"/>
<evidence type="ECO:0000259" key="5">
    <source>
        <dbReference type="Pfam" id="PF01397"/>
    </source>
</evidence>
<dbReference type="SFLD" id="SFLDS00005">
    <property type="entry name" value="Isoprenoid_Synthase_Type_I"/>
    <property type="match status" value="1"/>
</dbReference>
<dbReference type="PANTHER" id="PTHR31225">
    <property type="entry name" value="OS04G0344100 PROTEIN-RELATED"/>
    <property type="match status" value="1"/>
</dbReference>
<dbReference type="InterPro" id="IPR001906">
    <property type="entry name" value="Terpene_synth_N"/>
</dbReference>
<reference evidence="7" key="1">
    <citation type="submission" date="2011-05" db="EMBL/GenBank/DDBJ databases">
        <title>MBO evolution.</title>
        <authorList>
            <person name="Gray D.W."/>
            <person name="Breneman S.R."/>
            <person name="Sharkey T.D."/>
        </authorList>
    </citation>
    <scope>NUCLEOTIDE SEQUENCE</scope>
</reference>
<evidence type="ECO:0000256" key="1">
    <source>
        <dbReference type="ARBA" id="ARBA00005140"/>
    </source>
</evidence>
<keyword evidence="3" id="KW-0460">Magnesium</keyword>
<dbReference type="InterPro" id="IPR044814">
    <property type="entry name" value="Terpene_cyclase_plant_C1"/>
</dbReference>
<evidence type="ECO:0000256" key="3">
    <source>
        <dbReference type="ARBA" id="ARBA00022842"/>
    </source>
</evidence>
<dbReference type="SFLD" id="SFLDG01014">
    <property type="entry name" value="Terpene_Cyclase_Like_1_N-term"/>
    <property type="match status" value="1"/>
</dbReference>
<dbReference type="UniPathway" id="UPA00924"/>
<dbReference type="GO" id="GO:0000287">
    <property type="term" value="F:magnesium ion binding"/>
    <property type="evidence" value="ECO:0007669"/>
    <property type="project" value="InterPro"/>
</dbReference>
<dbReference type="SUPFAM" id="SSF48239">
    <property type="entry name" value="Terpenoid cyclases/Protein prenyltransferases"/>
    <property type="match status" value="1"/>
</dbReference>